<feature type="domain" description="Flagellar hook-associated protein FlgK helical" evidence="10">
    <location>
        <begin position="100"/>
        <end position="329"/>
    </location>
</feature>
<feature type="domain" description="Flagellar basal body rod protein N-terminal" evidence="8">
    <location>
        <begin position="8"/>
        <end position="37"/>
    </location>
</feature>
<sequence>MSTFQGLEIAKTGLFVSQKALEVTGHNIANANTPGYTRQVVDMASIAPPTTFGMYDQWGKAIGEGVKIVDIRQIRDQFLDNQYRRENKFLGEWETKAEVLSAIENIFNEPSSSGITAVLNDFFNSLQELSKNPESLTVRAEVRERAIALVDTFNTVYQHLYDKLNELNSTIQSRIAEINSYAERISRLNGEIYRFELSGQVANDLRDQRNLLVDQLSKLVNITTYEDANGNFRIDIGGQALVSGTTAFTMSMDKNGNVIWDLTKSPVNPSSGVLKGLLDMRDGDGTNGVKGIPYYMEQWNKLAYNIAKSINEVHSQGYGLDGSTGNLLFEGFDTSSTSTYDRTIPYAQLVKVSSAILASDGLLKIAAAKDPAALPGDNRNALNLIALRDIPVQGLDKATFDDFARSLIANLGVDAEQANVMKKNQEIMVKQIDLNRQSTSGVSLDEEMTNMLKYQKSYAACARVITAMDELIDTIINRMGIVGR</sequence>
<evidence type="ECO:0000313" key="12">
    <source>
        <dbReference type="Proteomes" id="UP000010146"/>
    </source>
</evidence>
<dbReference type="PANTHER" id="PTHR30033:SF1">
    <property type="entry name" value="FLAGELLAR HOOK-ASSOCIATED PROTEIN 1"/>
    <property type="match status" value="1"/>
</dbReference>
<keyword evidence="5 7" id="KW-0964">Secreted</keyword>
<dbReference type="InterPro" id="IPR002371">
    <property type="entry name" value="FlgK"/>
</dbReference>
<dbReference type="Pfam" id="PF06429">
    <property type="entry name" value="Flg_bbr_C"/>
    <property type="match status" value="1"/>
</dbReference>
<dbReference type="AlphaFoldDB" id="B7R829"/>
<evidence type="ECO:0000256" key="2">
    <source>
        <dbReference type="ARBA" id="ARBA00004613"/>
    </source>
</evidence>
<feature type="domain" description="Flagellar basal-body/hook protein C-terminal" evidence="9">
    <location>
        <begin position="438"/>
        <end position="477"/>
    </location>
</feature>
<comment type="caution">
    <text evidence="11">The sequence shown here is derived from an EMBL/GenBank/DDBJ whole genome shotgun (WGS) entry which is preliminary data.</text>
</comment>
<evidence type="ECO:0000256" key="1">
    <source>
        <dbReference type="ARBA" id="ARBA00004365"/>
    </source>
</evidence>
<reference evidence="12" key="3">
    <citation type="submission" date="2015-02" db="EMBL/GenBank/DDBJ databases">
        <title>Genome analysis of three genomes within the thermophilic hydrogenogenic bacterial species Caldanaerobacter subterraneus.</title>
        <authorList>
            <person name="Sant'Anna F.H."/>
            <person name="Lebedinsky A."/>
            <person name="Sokolova T."/>
            <person name="Robb F.T."/>
            <person name="Gonzalez J.M."/>
        </authorList>
    </citation>
    <scope>NUCLEOTIDE SEQUENCE [LARGE SCALE GENOMIC DNA]</scope>
    <source>
        <strain evidence="12">DSM 12653</strain>
    </source>
</reference>
<dbReference type="NCBIfam" id="TIGR02492">
    <property type="entry name" value="flgK_ends"/>
    <property type="match status" value="1"/>
</dbReference>
<reference evidence="11 12" key="1">
    <citation type="submission" date="2008-07" db="EMBL/GenBank/DDBJ databases">
        <authorList>
            <person name="Gonzalez J."/>
            <person name="Sokolova T."/>
            <person name="Ferriera S."/>
            <person name="Johnson J."/>
            <person name="Kravitz S."/>
            <person name="Beeson K."/>
            <person name="Sutton G."/>
            <person name="Rogers Y.-H."/>
            <person name="Friedman R."/>
            <person name="Frazier M."/>
            <person name="Venter J.C."/>
        </authorList>
    </citation>
    <scope>NUCLEOTIDE SEQUENCE [LARGE SCALE GENOMIC DNA]</scope>
    <source>
        <strain evidence="11 12">DSM 12653</strain>
    </source>
</reference>
<comment type="similarity">
    <text evidence="3 7">Belongs to the flagella basal body rod proteins family.</text>
</comment>
<proteinExistence type="inferred from homology"/>
<gene>
    <name evidence="7" type="primary">flgK</name>
    <name evidence="11" type="ORF">CDSM653_00518</name>
</gene>
<keyword evidence="11" id="KW-0282">Flagellum</keyword>
<keyword evidence="11" id="KW-0969">Cilium</keyword>
<keyword evidence="6 7" id="KW-0975">Bacterial flagellum</keyword>
<dbReference type="RefSeq" id="WP_009610433.1">
    <property type="nucleotide sequence ID" value="NZ_ABXP02000034.1"/>
</dbReference>
<accession>B7R829</accession>
<dbReference type="PANTHER" id="PTHR30033">
    <property type="entry name" value="FLAGELLAR HOOK-ASSOCIATED PROTEIN 1"/>
    <property type="match status" value="1"/>
</dbReference>
<name>B7R829_9THEO</name>
<dbReference type="Proteomes" id="UP000010146">
    <property type="component" value="Unassembled WGS sequence"/>
</dbReference>
<dbReference type="GO" id="GO:0009424">
    <property type="term" value="C:bacterial-type flagellum hook"/>
    <property type="evidence" value="ECO:0007669"/>
    <property type="project" value="UniProtKB-UniRule"/>
</dbReference>
<dbReference type="GO" id="GO:0005198">
    <property type="term" value="F:structural molecule activity"/>
    <property type="evidence" value="ECO:0007669"/>
    <property type="project" value="UniProtKB-UniRule"/>
</dbReference>
<dbReference type="EMBL" id="ABXP02000034">
    <property type="protein sequence ID" value="KKC30425.1"/>
    <property type="molecule type" value="Genomic_DNA"/>
</dbReference>
<dbReference type="GO" id="GO:0044780">
    <property type="term" value="P:bacterial-type flagellum assembly"/>
    <property type="evidence" value="ECO:0007669"/>
    <property type="project" value="InterPro"/>
</dbReference>
<evidence type="ECO:0000256" key="3">
    <source>
        <dbReference type="ARBA" id="ARBA00009677"/>
    </source>
</evidence>
<protein>
    <recommendedName>
        <fullName evidence="4 7">Flagellar hook-associated protein 1</fullName>
        <shortName evidence="7">HAP1</shortName>
    </recommendedName>
</protein>
<evidence type="ECO:0000256" key="5">
    <source>
        <dbReference type="ARBA" id="ARBA00022525"/>
    </source>
</evidence>
<organism evidence="11 12">
    <name type="scientific">Caldanaerobacter subterraneus subsp. pacificus DSM 12653</name>
    <dbReference type="NCBI Taxonomy" id="391606"/>
    <lineage>
        <taxon>Bacteria</taxon>
        <taxon>Bacillati</taxon>
        <taxon>Bacillota</taxon>
        <taxon>Clostridia</taxon>
        <taxon>Thermoanaerobacterales</taxon>
        <taxon>Thermoanaerobacteraceae</taxon>
        <taxon>Caldanaerobacter</taxon>
    </lineage>
</organism>
<dbReference type="Pfam" id="PF22638">
    <property type="entry name" value="FlgK_D1"/>
    <property type="match status" value="1"/>
</dbReference>
<dbReference type="InterPro" id="IPR010930">
    <property type="entry name" value="Flg_bb/hook_C_dom"/>
</dbReference>
<evidence type="ECO:0000256" key="6">
    <source>
        <dbReference type="ARBA" id="ARBA00023143"/>
    </source>
</evidence>
<dbReference type="Pfam" id="PF00460">
    <property type="entry name" value="Flg_bb_rod"/>
    <property type="match status" value="1"/>
</dbReference>
<dbReference type="InterPro" id="IPR001444">
    <property type="entry name" value="Flag_bb_rod_N"/>
</dbReference>
<dbReference type="InterPro" id="IPR053927">
    <property type="entry name" value="FlgK_helical"/>
</dbReference>
<evidence type="ECO:0000259" key="8">
    <source>
        <dbReference type="Pfam" id="PF00460"/>
    </source>
</evidence>
<keyword evidence="11" id="KW-0966">Cell projection</keyword>
<dbReference type="GO" id="GO:0005576">
    <property type="term" value="C:extracellular region"/>
    <property type="evidence" value="ECO:0007669"/>
    <property type="project" value="UniProtKB-SubCell"/>
</dbReference>
<dbReference type="PRINTS" id="PR01005">
    <property type="entry name" value="FLGHOOKAP1"/>
</dbReference>
<reference evidence="11 12" key="2">
    <citation type="journal article" date="2015" name="BMC Genomics">
        <title>Analysis of three genomes within the thermophilic bacterial species Caldanaerobacter subterraneus with a focus on carbon monoxide dehydrogenase evolution and hydrolase diversity.</title>
        <authorList>
            <person name="Sant'Anna F.H."/>
            <person name="Lebedinsky A.V."/>
            <person name="Sokolova T.G."/>
            <person name="Robb F.T."/>
            <person name="Gonzalez J.M."/>
        </authorList>
    </citation>
    <scope>NUCLEOTIDE SEQUENCE [LARGE SCALE GENOMIC DNA]</scope>
    <source>
        <strain evidence="11 12">DSM 12653</strain>
    </source>
</reference>
<evidence type="ECO:0000313" key="11">
    <source>
        <dbReference type="EMBL" id="KKC30425.1"/>
    </source>
</evidence>
<evidence type="ECO:0000256" key="7">
    <source>
        <dbReference type="RuleBase" id="RU362065"/>
    </source>
</evidence>
<evidence type="ECO:0000259" key="9">
    <source>
        <dbReference type="Pfam" id="PF06429"/>
    </source>
</evidence>
<evidence type="ECO:0000256" key="4">
    <source>
        <dbReference type="ARBA" id="ARBA00016244"/>
    </source>
</evidence>
<comment type="subcellular location">
    <subcellularLocation>
        <location evidence="1 7">Bacterial flagellum</location>
    </subcellularLocation>
    <subcellularLocation>
        <location evidence="2 7">Secreted</location>
    </subcellularLocation>
</comment>
<evidence type="ECO:0000259" key="10">
    <source>
        <dbReference type="Pfam" id="PF22638"/>
    </source>
</evidence>
<dbReference type="SUPFAM" id="SSF64518">
    <property type="entry name" value="Phase 1 flagellin"/>
    <property type="match status" value="1"/>
</dbReference>